<keyword evidence="6" id="KW-1185">Reference proteome</keyword>
<evidence type="ECO:0000256" key="1">
    <source>
        <dbReference type="ARBA" id="ARBA00010587"/>
    </source>
</evidence>
<dbReference type="SUPFAM" id="SSF47188">
    <property type="entry name" value="Hemerythrin-like"/>
    <property type="match status" value="1"/>
</dbReference>
<dbReference type="Proteomes" id="UP001385389">
    <property type="component" value="Chromosome"/>
</dbReference>
<dbReference type="Pfam" id="PF01814">
    <property type="entry name" value="Hemerythrin"/>
    <property type="match status" value="1"/>
</dbReference>
<dbReference type="PANTHER" id="PTHR37164">
    <property type="entry name" value="BACTERIOHEMERYTHRIN"/>
    <property type="match status" value="1"/>
</dbReference>
<dbReference type="EMBL" id="CP146609">
    <property type="protein sequence ID" value="WWX22445.1"/>
    <property type="molecule type" value="Genomic_DNA"/>
</dbReference>
<protein>
    <submittedName>
        <fullName evidence="5">Bacteriohemerythrin</fullName>
    </submittedName>
</protein>
<dbReference type="InterPro" id="IPR012827">
    <property type="entry name" value="Hemerythrin_metal-bd"/>
</dbReference>
<dbReference type="CDD" id="cd12107">
    <property type="entry name" value="Hemerythrin"/>
    <property type="match status" value="1"/>
</dbReference>
<gene>
    <name evidence="5" type="ORF">V8V93_18640</name>
</gene>
<keyword evidence="2" id="KW-0479">Metal-binding</keyword>
<dbReference type="Gene3D" id="1.20.120.50">
    <property type="entry name" value="Hemerythrin-like"/>
    <property type="match status" value="1"/>
</dbReference>
<accession>A0ABZ2IUU5</accession>
<evidence type="ECO:0000256" key="3">
    <source>
        <dbReference type="ARBA" id="ARBA00023004"/>
    </source>
</evidence>
<dbReference type="NCBIfam" id="NF033749">
    <property type="entry name" value="bact_hemeryth"/>
    <property type="match status" value="1"/>
</dbReference>
<dbReference type="InterPro" id="IPR050669">
    <property type="entry name" value="Hemerythrin"/>
</dbReference>
<reference evidence="5 6" key="1">
    <citation type="submission" date="2024-03" db="EMBL/GenBank/DDBJ databases">
        <title>Phenotype and Genome Characterization of a Sulfate-Reducing Bacterium Pseudodesulfovibrio sp. strain 5S69, isolated from Petroleum Reservoir in Tatarstan (Russia).</title>
        <authorList>
            <person name="Bidzhieva S.K."/>
            <person name="Kadnikov V."/>
            <person name="Tourova T.P."/>
            <person name="Samigullina S.R."/>
            <person name="Sokolova D.S."/>
            <person name="Poltaraus A.B."/>
            <person name="Avtukh A.N."/>
            <person name="Tereshina V.M."/>
            <person name="Mardanov A.V."/>
            <person name="Nazina T.N."/>
        </authorList>
    </citation>
    <scope>NUCLEOTIDE SEQUENCE [LARGE SCALE GENOMIC DNA]</scope>
    <source>
        <strain evidence="5 6">5S69</strain>
    </source>
</reference>
<dbReference type="NCBIfam" id="TIGR02481">
    <property type="entry name" value="hemeryth_dom"/>
    <property type="match status" value="1"/>
</dbReference>
<evidence type="ECO:0000259" key="4">
    <source>
        <dbReference type="Pfam" id="PF01814"/>
    </source>
</evidence>
<evidence type="ECO:0000313" key="5">
    <source>
        <dbReference type="EMBL" id="WWX22445.1"/>
    </source>
</evidence>
<sequence>MHEIEWHDSHSVGVPSIDEQHKRLMALTNRLFLAIMDEAGETVLEGVLNDLADYAVYHFTHEEELLRTHGYPEDLLTEHRAEHKALTDEVHRYIARYREDPANLDLSVYVFLRDWTTEHMSRSDSRYSEFLIAHHAE</sequence>
<dbReference type="RefSeq" id="WP_338668138.1">
    <property type="nucleotide sequence ID" value="NZ_CP146609.1"/>
</dbReference>
<comment type="similarity">
    <text evidence="1">Belongs to the hemerythrin family.</text>
</comment>
<keyword evidence="3" id="KW-0408">Iron</keyword>
<dbReference type="InterPro" id="IPR012312">
    <property type="entry name" value="Hemerythrin-like"/>
</dbReference>
<evidence type="ECO:0000256" key="2">
    <source>
        <dbReference type="ARBA" id="ARBA00022723"/>
    </source>
</evidence>
<feature type="domain" description="Hemerythrin-like" evidence="4">
    <location>
        <begin position="14"/>
        <end position="127"/>
    </location>
</feature>
<dbReference type="PANTHER" id="PTHR37164:SF1">
    <property type="entry name" value="BACTERIOHEMERYTHRIN"/>
    <property type="match status" value="1"/>
</dbReference>
<name>A0ABZ2IUU5_9BACT</name>
<dbReference type="InterPro" id="IPR035938">
    <property type="entry name" value="Hemerythrin-like_sf"/>
</dbReference>
<evidence type="ECO:0000313" key="6">
    <source>
        <dbReference type="Proteomes" id="UP001385389"/>
    </source>
</evidence>
<organism evidence="5 6">
    <name type="scientific">Pseudodesulfovibrio methanolicus</name>
    <dbReference type="NCBI Taxonomy" id="3126690"/>
    <lineage>
        <taxon>Bacteria</taxon>
        <taxon>Pseudomonadati</taxon>
        <taxon>Thermodesulfobacteriota</taxon>
        <taxon>Desulfovibrionia</taxon>
        <taxon>Desulfovibrionales</taxon>
        <taxon>Desulfovibrionaceae</taxon>
    </lineage>
</organism>
<proteinExistence type="inferred from homology"/>